<evidence type="ECO:0000313" key="2">
    <source>
        <dbReference type="Proteomes" id="UP000438448"/>
    </source>
</evidence>
<name>A0A7K0D4I6_9NOCA</name>
<organism evidence="1 2">
    <name type="scientific">Nocardia macrotermitis</name>
    <dbReference type="NCBI Taxonomy" id="2585198"/>
    <lineage>
        <taxon>Bacteria</taxon>
        <taxon>Bacillati</taxon>
        <taxon>Actinomycetota</taxon>
        <taxon>Actinomycetes</taxon>
        <taxon>Mycobacteriales</taxon>
        <taxon>Nocardiaceae</taxon>
        <taxon>Nocardia</taxon>
    </lineage>
</organism>
<dbReference type="Proteomes" id="UP000438448">
    <property type="component" value="Unassembled WGS sequence"/>
</dbReference>
<gene>
    <name evidence="1" type="ORF">NRB20_37730</name>
</gene>
<dbReference type="AlphaFoldDB" id="A0A7K0D4I6"/>
<sequence length="35" mass="4086">MFHSIWQPFTDFFHPFVSNFGNFGQSWFQGGGGHH</sequence>
<keyword evidence="2" id="KW-1185">Reference proteome</keyword>
<dbReference type="EMBL" id="WEGK01000007">
    <property type="protein sequence ID" value="MQY20665.1"/>
    <property type="molecule type" value="Genomic_DNA"/>
</dbReference>
<accession>A0A7K0D4I6</accession>
<comment type="caution">
    <text evidence="1">The sequence shown here is derived from an EMBL/GenBank/DDBJ whole genome shotgun (WGS) entry which is preliminary data.</text>
</comment>
<evidence type="ECO:0000313" key="1">
    <source>
        <dbReference type="EMBL" id="MQY20665.1"/>
    </source>
</evidence>
<protein>
    <submittedName>
        <fullName evidence="1">Uncharacterized protein</fullName>
    </submittedName>
</protein>
<reference evidence="1 2" key="1">
    <citation type="submission" date="2019-10" db="EMBL/GenBank/DDBJ databases">
        <title>Nocardia macrotermitis sp. nov. and Nocardia aurantia sp. nov., isolated from the gut of fungus growing-termite Macrotermes natalensis.</title>
        <authorList>
            <person name="Benndorf R."/>
            <person name="Schwitalla J."/>
            <person name="Martin K."/>
            <person name="De Beer W."/>
            <person name="Kaster A.-K."/>
            <person name="Vollmers J."/>
            <person name="Poulsen M."/>
            <person name="Beemelmanns C."/>
        </authorList>
    </citation>
    <scope>NUCLEOTIDE SEQUENCE [LARGE SCALE GENOMIC DNA]</scope>
    <source>
        <strain evidence="1 2">RB20</strain>
    </source>
</reference>
<proteinExistence type="predicted"/>